<feature type="transmembrane region" description="Helical" evidence="7">
    <location>
        <begin position="94"/>
        <end position="113"/>
    </location>
</feature>
<keyword evidence="6 7" id="KW-0472">Membrane</keyword>
<keyword evidence="5 7" id="KW-1133">Transmembrane helix</keyword>
<feature type="transmembrane region" description="Helical" evidence="7">
    <location>
        <begin position="283"/>
        <end position="300"/>
    </location>
</feature>
<evidence type="ECO:0000256" key="5">
    <source>
        <dbReference type="ARBA" id="ARBA00022989"/>
    </source>
</evidence>
<name>A0A839QRS1_9MICO</name>
<dbReference type="GO" id="GO:0005886">
    <property type="term" value="C:plasma membrane"/>
    <property type="evidence" value="ECO:0007669"/>
    <property type="project" value="UniProtKB-SubCell"/>
</dbReference>
<dbReference type="PANTHER" id="PTHR43045">
    <property type="entry name" value="SHIKIMATE TRANSPORTER"/>
    <property type="match status" value="1"/>
</dbReference>
<sequence>MSAATAPVGTAPVGASGRARRAVAGGIVGNLIDQLHIFVPVVALAPALPTLIGSDRIELAAALVMAATLIGRPVGAAVFGSIADRVSRTATTQIAIGGTALCSLLIALVPGHATLGVGTLVALIALRFLLGIAIAGEYSAAIPLAMEWSAPRRRGLNSGLIMAMAPLAQAGIAAFTALALQGLGPDAYAQWGWRIIFLIASALSVGMLIFYRRHVVDAAASTSAEAAARTRLWDVVAGRWAKPFWQLFALMTGLWLMTQMTVIVIVGRLSASDGPGLDADDTALIMLAASIAQAAVMAVAGHASTLLGRRRFLTLWGVGSAVLAPAVWMWAMGTGTLGAALAPVVLLQMVTVPVYGPMGAYISESFSAAVRSRGYGTAYSASIVLPSLTMLYMPLLDRALGPLVAPAVVLGAAGLLVAAAALAGPAARREEEPLS</sequence>
<feature type="transmembrane region" description="Helical" evidence="7">
    <location>
        <begin position="59"/>
        <end position="82"/>
    </location>
</feature>
<keyword evidence="2" id="KW-0813">Transport</keyword>
<feature type="transmembrane region" description="Helical" evidence="7">
    <location>
        <begin position="374"/>
        <end position="393"/>
    </location>
</feature>
<feature type="transmembrane region" description="Helical" evidence="7">
    <location>
        <begin position="159"/>
        <end position="179"/>
    </location>
</feature>
<comment type="subcellular location">
    <subcellularLocation>
        <location evidence="1">Cell membrane</location>
        <topology evidence="1">Multi-pass membrane protein</topology>
    </subcellularLocation>
</comment>
<keyword evidence="3" id="KW-1003">Cell membrane</keyword>
<feature type="domain" description="Major facilitator superfamily (MFS) profile" evidence="8">
    <location>
        <begin position="22"/>
        <end position="429"/>
    </location>
</feature>
<comment type="caution">
    <text evidence="9">The sequence shown here is derived from an EMBL/GenBank/DDBJ whole genome shotgun (WGS) entry which is preliminary data.</text>
</comment>
<proteinExistence type="predicted"/>
<feature type="transmembrane region" description="Helical" evidence="7">
    <location>
        <begin position="312"/>
        <end position="331"/>
    </location>
</feature>
<protein>
    <recommendedName>
        <fullName evidence="8">Major facilitator superfamily (MFS) profile domain-containing protein</fullName>
    </recommendedName>
</protein>
<dbReference type="Pfam" id="PF07690">
    <property type="entry name" value="MFS_1"/>
    <property type="match status" value="1"/>
</dbReference>
<evidence type="ECO:0000256" key="6">
    <source>
        <dbReference type="ARBA" id="ARBA00023136"/>
    </source>
</evidence>
<dbReference type="InterPro" id="IPR011701">
    <property type="entry name" value="MFS"/>
</dbReference>
<evidence type="ECO:0000256" key="1">
    <source>
        <dbReference type="ARBA" id="ARBA00004651"/>
    </source>
</evidence>
<dbReference type="Gene3D" id="1.20.1250.20">
    <property type="entry name" value="MFS general substrate transporter like domains"/>
    <property type="match status" value="2"/>
</dbReference>
<dbReference type="InterPro" id="IPR036259">
    <property type="entry name" value="MFS_trans_sf"/>
</dbReference>
<organism evidence="9 10">
    <name type="scientific">Helcobacillus massiliensis</name>
    <dbReference type="NCBI Taxonomy" id="521392"/>
    <lineage>
        <taxon>Bacteria</taxon>
        <taxon>Bacillati</taxon>
        <taxon>Actinomycetota</taxon>
        <taxon>Actinomycetes</taxon>
        <taxon>Micrococcales</taxon>
        <taxon>Dermabacteraceae</taxon>
        <taxon>Helcobacillus</taxon>
    </lineage>
</organism>
<dbReference type="GO" id="GO:0022857">
    <property type="term" value="F:transmembrane transporter activity"/>
    <property type="evidence" value="ECO:0007669"/>
    <property type="project" value="InterPro"/>
</dbReference>
<dbReference type="PANTHER" id="PTHR43045:SF4">
    <property type="entry name" value="TRANSPORTER YDFJ-RELATED"/>
    <property type="match status" value="1"/>
</dbReference>
<feature type="transmembrane region" description="Helical" evidence="7">
    <location>
        <begin position="399"/>
        <end position="423"/>
    </location>
</feature>
<dbReference type="RefSeq" id="WP_183374992.1">
    <property type="nucleotide sequence ID" value="NZ_CBCSFZ010000004.1"/>
</dbReference>
<evidence type="ECO:0000313" key="9">
    <source>
        <dbReference type="EMBL" id="MBB3022722.1"/>
    </source>
</evidence>
<evidence type="ECO:0000313" key="10">
    <source>
        <dbReference type="Proteomes" id="UP000568050"/>
    </source>
</evidence>
<feature type="transmembrane region" description="Helical" evidence="7">
    <location>
        <begin position="337"/>
        <end position="362"/>
    </location>
</feature>
<dbReference type="PROSITE" id="PS50850">
    <property type="entry name" value="MFS"/>
    <property type="match status" value="1"/>
</dbReference>
<evidence type="ECO:0000256" key="2">
    <source>
        <dbReference type="ARBA" id="ARBA00022448"/>
    </source>
</evidence>
<evidence type="ECO:0000256" key="3">
    <source>
        <dbReference type="ARBA" id="ARBA00022475"/>
    </source>
</evidence>
<dbReference type="InterPro" id="IPR020846">
    <property type="entry name" value="MFS_dom"/>
</dbReference>
<reference evidence="9 10" key="1">
    <citation type="submission" date="2020-08" db="EMBL/GenBank/DDBJ databases">
        <title>Sequencing the genomes of 1000 actinobacteria strains.</title>
        <authorList>
            <person name="Klenk H.-P."/>
        </authorList>
    </citation>
    <scope>NUCLEOTIDE SEQUENCE [LARGE SCALE GENOMIC DNA]</scope>
    <source>
        <strain evidence="9 10">DSM 23040</strain>
    </source>
</reference>
<keyword evidence="4 7" id="KW-0812">Transmembrane</keyword>
<evidence type="ECO:0000256" key="7">
    <source>
        <dbReference type="SAM" id="Phobius"/>
    </source>
</evidence>
<dbReference type="SUPFAM" id="SSF103473">
    <property type="entry name" value="MFS general substrate transporter"/>
    <property type="match status" value="1"/>
</dbReference>
<dbReference type="AlphaFoldDB" id="A0A839QRS1"/>
<dbReference type="Proteomes" id="UP000568050">
    <property type="component" value="Unassembled WGS sequence"/>
</dbReference>
<feature type="transmembrane region" description="Helical" evidence="7">
    <location>
        <begin position="247"/>
        <end position="271"/>
    </location>
</feature>
<evidence type="ECO:0000256" key="4">
    <source>
        <dbReference type="ARBA" id="ARBA00022692"/>
    </source>
</evidence>
<accession>A0A839QRS1</accession>
<dbReference type="EMBL" id="JACHWP010000001">
    <property type="protein sequence ID" value="MBB3022722.1"/>
    <property type="molecule type" value="Genomic_DNA"/>
</dbReference>
<feature type="transmembrane region" description="Helical" evidence="7">
    <location>
        <begin position="119"/>
        <end position="138"/>
    </location>
</feature>
<keyword evidence="10" id="KW-1185">Reference proteome</keyword>
<feature type="transmembrane region" description="Helical" evidence="7">
    <location>
        <begin position="191"/>
        <end position="211"/>
    </location>
</feature>
<gene>
    <name evidence="9" type="ORF">FHX50_000970</name>
</gene>
<evidence type="ECO:0000259" key="8">
    <source>
        <dbReference type="PROSITE" id="PS50850"/>
    </source>
</evidence>